<feature type="compositionally biased region" description="Acidic residues" evidence="1">
    <location>
        <begin position="793"/>
        <end position="805"/>
    </location>
</feature>
<feature type="region of interest" description="Disordered" evidence="1">
    <location>
        <begin position="585"/>
        <end position="805"/>
    </location>
</feature>
<dbReference type="AlphaFoldDB" id="A0A8J2P9Y5"/>
<keyword evidence="3" id="KW-1185">Reference proteome</keyword>
<feature type="compositionally biased region" description="Basic residues" evidence="1">
    <location>
        <begin position="710"/>
        <end position="722"/>
    </location>
</feature>
<dbReference type="EMBL" id="CAJVCH010323389">
    <property type="protein sequence ID" value="CAG7786702.1"/>
    <property type="molecule type" value="Genomic_DNA"/>
</dbReference>
<feature type="compositionally biased region" description="Polar residues" evidence="1">
    <location>
        <begin position="588"/>
        <end position="597"/>
    </location>
</feature>
<feature type="compositionally biased region" description="Polar residues" evidence="1">
    <location>
        <begin position="497"/>
        <end position="515"/>
    </location>
</feature>
<feature type="compositionally biased region" description="Low complexity" evidence="1">
    <location>
        <begin position="461"/>
        <end position="480"/>
    </location>
</feature>
<evidence type="ECO:0000313" key="2">
    <source>
        <dbReference type="EMBL" id="CAG7786702.1"/>
    </source>
</evidence>
<protein>
    <submittedName>
        <fullName evidence="2">Uncharacterized protein</fullName>
    </submittedName>
</protein>
<feature type="compositionally biased region" description="Polar residues" evidence="1">
    <location>
        <begin position="343"/>
        <end position="357"/>
    </location>
</feature>
<proteinExistence type="predicted"/>
<feature type="compositionally biased region" description="Low complexity" evidence="1">
    <location>
        <begin position="372"/>
        <end position="381"/>
    </location>
</feature>
<feature type="region of interest" description="Disordered" evidence="1">
    <location>
        <begin position="127"/>
        <end position="178"/>
    </location>
</feature>
<name>A0A8J2P9Y5_9HEXA</name>
<organism evidence="2 3">
    <name type="scientific">Allacma fusca</name>
    <dbReference type="NCBI Taxonomy" id="39272"/>
    <lineage>
        <taxon>Eukaryota</taxon>
        <taxon>Metazoa</taxon>
        <taxon>Ecdysozoa</taxon>
        <taxon>Arthropoda</taxon>
        <taxon>Hexapoda</taxon>
        <taxon>Collembola</taxon>
        <taxon>Symphypleona</taxon>
        <taxon>Sminthuridae</taxon>
        <taxon>Allacma</taxon>
    </lineage>
</organism>
<feature type="region of interest" description="Disordered" evidence="1">
    <location>
        <begin position="454"/>
        <end position="529"/>
    </location>
</feature>
<reference evidence="2" key="1">
    <citation type="submission" date="2021-06" db="EMBL/GenBank/DDBJ databases">
        <authorList>
            <person name="Hodson N. C."/>
            <person name="Mongue J. A."/>
            <person name="Jaron S. K."/>
        </authorList>
    </citation>
    <scope>NUCLEOTIDE SEQUENCE</scope>
</reference>
<sequence length="989" mass="111023">MEWVKMSSFDYGAYPDYDFGSFNNSTFDRRQGSSREEVELDLKALDLMTKIRECKTYLRARLKQIEQDNQHLLLSDDVENIHFWLALAQEVRADCVYGVDTLEIAYQDIINMARKYPMDEVLDQDHDLSDEDDLVSAADPRLKKSKTRNENVSHQGPASTDVPCTPEVSGLVPNPLRARSHPIDQELQSEGDQNSRCDWKSGFPEEPSRCSGENFGRQNVSPQEINSRIPMVGRGRGRSFRMPEPDVGNVYNGQFRNLNNGYPCPDALYSNFPHTQFRDSVSYPSPVVPRPEIPRDNFQLNNHLSLRPQEIFDYYDSSRDIPRFQYQRESSGVQSRNGTFAESSDYFQDASEPSSTRGHVPQAHFNPPPSRPLLNRNNHPRYISPGPTLETGMLRSSNLHCVNSFANPAVAYSRPVFNAPQPSHNPLPSMYIPQISASQRPRPKLTPEMFRQKAQNHFGQRASSSARPRFPRYFNNKNNQRPPPKNRYSDPADLRSNHNTATEDNPGKNSNNPTDQVIEGTDSRDVPESSDAVIADEVAVEGDKGPQTCDSSVELRKVADNRKARLSKSKHMEMLERVRLACVRKKAQQPSHTSSISLKDLKKSMTKPGFYKLGTKSKNTFEEAPEPAETNTTEFETPSSKEIGKPCSKEAEKPSSKEVDKQSSKEYTQELTLKEIATPCKPKTCKTNGKTPTPQKPEDSDSSSDSQKKITSRKNAVRRRATPVKEFGDVGKRPTAARKTPHKDQVKIKFPFQKKASPKGALKGRRVIESSSESDEVSEPAAPVKTPSSSSYSEEDDSSSEDDETIYLRTFLKQMNIPSDDIERLLSDQFHKADLLDTIKTSLAEAGRPARSPEKEVISPLQLENPGIVKVLKSLCMDSDGSEDAQGDSRQNRKRKQDEISSAPETVTAEVAQEPPLNVESSPVKKRGRPHGSGKSGHYSIPDSMFKNPKTQKIQPAVIPVHLGLTKIKIETDYVASSIKIEPQSHYED</sequence>
<feature type="region of interest" description="Disordered" evidence="1">
    <location>
        <begin position="343"/>
        <end position="389"/>
    </location>
</feature>
<feature type="region of interest" description="Disordered" evidence="1">
    <location>
        <begin position="843"/>
        <end position="948"/>
    </location>
</feature>
<dbReference type="Proteomes" id="UP000708208">
    <property type="component" value="Unassembled WGS sequence"/>
</dbReference>
<accession>A0A8J2P9Y5</accession>
<evidence type="ECO:0000256" key="1">
    <source>
        <dbReference type="SAM" id="MobiDB-lite"/>
    </source>
</evidence>
<gene>
    <name evidence="2" type="ORF">AFUS01_LOCUS25258</name>
</gene>
<feature type="compositionally biased region" description="Low complexity" evidence="1">
    <location>
        <begin position="627"/>
        <end position="637"/>
    </location>
</feature>
<evidence type="ECO:0000313" key="3">
    <source>
        <dbReference type="Proteomes" id="UP000708208"/>
    </source>
</evidence>
<feature type="compositionally biased region" description="Basic and acidic residues" evidence="1">
    <location>
        <begin position="487"/>
        <end position="496"/>
    </location>
</feature>
<comment type="caution">
    <text evidence="2">The sequence shown here is derived from an EMBL/GenBank/DDBJ whole genome shotgun (WGS) entry which is preliminary data.</text>
</comment>
<feature type="compositionally biased region" description="Basic and acidic residues" evidence="1">
    <location>
        <begin position="642"/>
        <end position="668"/>
    </location>
</feature>